<organism evidence="5 6">
    <name type="scientific">Tegillarca granosa</name>
    <name type="common">Malaysian cockle</name>
    <name type="synonym">Anadara granosa</name>
    <dbReference type="NCBI Taxonomy" id="220873"/>
    <lineage>
        <taxon>Eukaryota</taxon>
        <taxon>Metazoa</taxon>
        <taxon>Spiralia</taxon>
        <taxon>Lophotrochozoa</taxon>
        <taxon>Mollusca</taxon>
        <taxon>Bivalvia</taxon>
        <taxon>Autobranchia</taxon>
        <taxon>Pteriomorphia</taxon>
        <taxon>Arcoida</taxon>
        <taxon>Arcoidea</taxon>
        <taxon>Arcidae</taxon>
        <taxon>Tegillarca</taxon>
    </lineage>
</organism>
<dbReference type="Proteomes" id="UP001217089">
    <property type="component" value="Unassembled WGS sequence"/>
</dbReference>
<evidence type="ECO:0000313" key="6">
    <source>
        <dbReference type="Proteomes" id="UP001217089"/>
    </source>
</evidence>
<evidence type="ECO:0000259" key="3">
    <source>
        <dbReference type="Pfam" id="PF06422"/>
    </source>
</evidence>
<dbReference type="EMBL" id="JARBDR010000657">
    <property type="protein sequence ID" value="KAJ8308057.1"/>
    <property type="molecule type" value="Genomic_DNA"/>
</dbReference>
<evidence type="ECO:0000256" key="1">
    <source>
        <dbReference type="ARBA" id="ARBA00022448"/>
    </source>
</evidence>
<accession>A0ABQ9ES74</accession>
<dbReference type="EMBL" id="JARBDR010000657">
    <property type="protein sequence ID" value="KAJ8308061.1"/>
    <property type="molecule type" value="Genomic_DNA"/>
</dbReference>
<dbReference type="InterPro" id="IPR010929">
    <property type="entry name" value="PDR_CDR_ABC"/>
</dbReference>
<comment type="caution">
    <text evidence="5">The sequence shown here is derived from an EMBL/GenBank/DDBJ whole genome shotgun (WGS) entry which is preliminary data.</text>
</comment>
<gene>
    <name evidence="4" type="ORF">KUTeg_012931</name>
    <name evidence="5" type="ORF">KUTeg_012935</name>
</gene>
<protein>
    <recommendedName>
        <fullName evidence="3">CDR ABC transporter domain-containing protein</fullName>
    </recommendedName>
</protein>
<feature type="domain" description="CDR ABC transporter" evidence="3">
    <location>
        <begin position="36"/>
        <end position="95"/>
    </location>
</feature>
<dbReference type="Pfam" id="PF06422">
    <property type="entry name" value="PDR_CDR"/>
    <property type="match status" value="1"/>
</dbReference>
<feature type="transmembrane region" description="Helical" evidence="2">
    <location>
        <begin position="74"/>
        <end position="94"/>
    </location>
</feature>
<evidence type="ECO:0000313" key="5">
    <source>
        <dbReference type="EMBL" id="KAJ8308061.1"/>
    </source>
</evidence>
<evidence type="ECO:0000256" key="2">
    <source>
        <dbReference type="SAM" id="Phobius"/>
    </source>
</evidence>
<keyword evidence="6" id="KW-1185">Reference proteome</keyword>
<keyword evidence="1" id="KW-0813">Transport</keyword>
<sequence length="103" mass="11960">MCFNIFRNIQTMLTELQWLSYASIHRYASEILVANEFHNHNFTCSASEATPCRYYTGDEYLKDYFPDAVNNKKLNLGILASFMAFFTTLTILTFKIRGIPNLN</sequence>
<keyword evidence="2" id="KW-0472">Membrane</keyword>
<reference evidence="5 6" key="1">
    <citation type="submission" date="2022-12" db="EMBL/GenBank/DDBJ databases">
        <title>Chromosome-level genome of Tegillarca granosa.</title>
        <authorList>
            <person name="Kim J."/>
        </authorList>
    </citation>
    <scope>NUCLEOTIDE SEQUENCE [LARGE SCALE GENOMIC DNA]</scope>
    <source>
        <strain evidence="5">Teg-2019</strain>
        <tissue evidence="5">Adductor muscle</tissue>
    </source>
</reference>
<evidence type="ECO:0000313" key="4">
    <source>
        <dbReference type="EMBL" id="KAJ8308057.1"/>
    </source>
</evidence>
<keyword evidence="2" id="KW-0812">Transmembrane</keyword>
<name>A0ABQ9ES74_TEGGR</name>
<keyword evidence="2" id="KW-1133">Transmembrane helix</keyword>
<proteinExistence type="predicted"/>